<dbReference type="AlphaFoldDB" id="A0A0C1INN7"/>
<evidence type="ECO:0000313" key="2">
    <source>
        <dbReference type="Proteomes" id="UP000031408"/>
    </source>
</evidence>
<gene>
    <name evidence="1" type="ORF">OI18_22000</name>
</gene>
<name>A0A0C1INN7_9BACT</name>
<dbReference type="EMBL" id="JSVC01000036">
    <property type="protein sequence ID" value="KIC91999.1"/>
    <property type="molecule type" value="Genomic_DNA"/>
</dbReference>
<keyword evidence="2" id="KW-1185">Reference proteome</keyword>
<comment type="caution">
    <text evidence="1">The sequence shown here is derived from an EMBL/GenBank/DDBJ whole genome shotgun (WGS) entry which is preliminary data.</text>
</comment>
<proteinExistence type="predicted"/>
<accession>A0A0C1INN7</accession>
<dbReference type="Proteomes" id="UP000031408">
    <property type="component" value="Unassembled WGS sequence"/>
</dbReference>
<organism evidence="1 2">
    <name type="scientific">Flavihumibacter solisilvae</name>
    <dbReference type="NCBI Taxonomy" id="1349421"/>
    <lineage>
        <taxon>Bacteria</taxon>
        <taxon>Pseudomonadati</taxon>
        <taxon>Bacteroidota</taxon>
        <taxon>Chitinophagia</taxon>
        <taxon>Chitinophagales</taxon>
        <taxon>Chitinophagaceae</taxon>
        <taxon>Flavihumibacter</taxon>
    </lineage>
</organism>
<sequence>MQYVEVAGSWHSSWPSFSLSRRTEYSATEPASSASRLRLNPARKLKFRQRVTWLLYEGDSRASGKLSRSPCQTNMIERKFMAGTKYNNQTDGKTGEKTLFILDIFKFFLSKVANSSRQTQANFNM</sequence>
<dbReference type="STRING" id="1349421.OI18_22000"/>
<reference evidence="1 2" key="1">
    <citation type="submission" date="2014-11" db="EMBL/GenBank/DDBJ databases">
        <title>Genome sequence of Flavihumibacter solisilvae 3-3.</title>
        <authorList>
            <person name="Zhou G."/>
            <person name="Li M."/>
            <person name="Wang G."/>
        </authorList>
    </citation>
    <scope>NUCLEOTIDE SEQUENCE [LARGE SCALE GENOMIC DNA]</scope>
    <source>
        <strain evidence="1 2">3-3</strain>
    </source>
</reference>
<evidence type="ECO:0000313" key="1">
    <source>
        <dbReference type="EMBL" id="KIC91999.1"/>
    </source>
</evidence>
<protein>
    <submittedName>
        <fullName evidence="1">Uncharacterized protein</fullName>
    </submittedName>
</protein>